<reference evidence="1 2" key="1">
    <citation type="submission" date="2017-02" db="EMBL/GenBank/DDBJ databases">
        <title>Natronthermophilus aegyptiacus gen. nov.,sp. nov., an aerobic, extremely halophilic alkalithermophilic archaeon isolated from the athalassohaline Wadi An Natrun, Egypt.</title>
        <authorList>
            <person name="Zhao B."/>
        </authorList>
    </citation>
    <scope>NUCLEOTIDE SEQUENCE [LARGE SCALE GENOMIC DNA]</scope>
    <source>
        <strain evidence="1 2">CGMCC 1.3597</strain>
    </source>
</reference>
<name>A0A202E7U4_9EURY</name>
<dbReference type="RefSeq" id="WP_054864061.1">
    <property type="nucleotide sequence ID" value="NZ_MWPH01000002.1"/>
</dbReference>
<sequence>MMDEDRFTLFGVYVSPTVADALEEYIYEQAGVVDLESYFEETTAPISTDDPGADATNDFVSELVSEFATLYDEAAFDAVEAVDPTEFRLISVAATPSQVTALRERFEAAATIQETDLRTVHTAIVAAKLETDV</sequence>
<dbReference type="EMBL" id="MWPH01000002">
    <property type="protein sequence ID" value="OVE84208.1"/>
    <property type="molecule type" value="Genomic_DNA"/>
</dbReference>
<gene>
    <name evidence="1" type="ORF">B2G88_07240</name>
</gene>
<protein>
    <submittedName>
        <fullName evidence="1">Uncharacterized protein</fullName>
    </submittedName>
</protein>
<accession>A0A202E7U4</accession>
<dbReference type="AlphaFoldDB" id="A0A202E7U4"/>
<comment type="caution">
    <text evidence="1">The sequence shown here is derived from an EMBL/GenBank/DDBJ whole genome shotgun (WGS) entry which is preliminary data.</text>
</comment>
<evidence type="ECO:0000313" key="1">
    <source>
        <dbReference type="EMBL" id="OVE84208.1"/>
    </source>
</evidence>
<proteinExistence type="predicted"/>
<keyword evidence="2" id="KW-1185">Reference proteome</keyword>
<dbReference type="OrthoDB" id="202451at2157"/>
<dbReference type="Proteomes" id="UP000196084">
    <property type="component" value="Unassembled WGS sequence"/>
</dbReference>
<evidence type="ECO:0000313" key="2">
    <source>
        <dbReference type="Proteomes" id="UP000196084"/>
    </source>
</evidence>
<organism evidence="1 2">
    <name type="scientific">Natronolimnobius baerhuensis</name>
    <dbReference type="NCBI Taxonomy" id="253108"/>
    <lineage>
        <taxon>Archaea</taxon>
        <taxon>Methanobacteriati</taxon>
        <taxon>Methanobacteriota</taxon>
        <taxon>Stenosarchaea group</taxon>
        <taxon>Halobacteria</taxon>
        <taxon>Halobacteriales</taxon>
        <taxon>Natrialbaceae</taxon>
        <taxon>Natronolimnobius</taxon>
    </lineage>
</organism>